<keyword evidence="9" id="KW-1185">Reference proteome</keyword>
<dbReference type="Proteomes" id="UP000225706">
    <property type="component" value="Unassembled WGS sequence"/>
</dbReference>
<dbReference type="AlphaFoldDB" id="A0A2B4RAS5"/>
<dbReference type="PANTHER" id="PTHR34924">
    <property type="entry name" value="UPF0573 PROTEIN C2ORF70"/>
    <property type="match status" value="1"/>
</dbReference>
<evidence type="ECO:0000313" key="8">
    <source>
        <dbReference type="EMBL" id="PFX13478.1"/>
    </source>
</evidence>
<evidence type="ECO:0000256" key="4">
    <source>
        <dbReference type="ARBA" id="ARBA00023273"/>
    </source>
</evidence>
<name>A0A2B4RAS5_STYPI</name>
<feature type="domain" description="Ciliary microtubule inner protein 2A-C-like" evidence="7">
    <location>
        <begin position="363"/>
        <end position="428"/>
    </location>
</feature>
<dbReference type="PANTHER" id="PTHR34924:SF1">
    <property type="entry name" value="PROTEIN FAM166C"/>
    <property type="match status" value="1"/>
</dbReference>
<dbReference type="InterPro" id="IPR018902">
    <property type="entry name" value="CMI2A-C-like_dom"/>
</dbReference>
<dbReference type="GO" id="GO:0015630">
    <property type="term" value="C:microtubule cytoskeleton"/>
    <property type="evidence" value="ECO:0007669"/>
    <property type="project" value="UniProtKB-ARBA"/>
</dbReference>
<comment type="subcellular location">
    <subcellularLocation>
        <location evidence="1">Cytoplasm</location>
        <location evidence="1">Cytoskeleton</location>
        <location evidence="1">Cilium axoneme</location>
    </subcellularLocation>
</comment>
<proteinExistence type="inferred from homology"/>
<evidence type="ECO:0000313" key="9">
    <source>
        <dbReference type="Proteomes" id="UP000225706"/>
    </source>
</evidence>
<comment type="caution">
    <text evidence="8">The sequence shown here is derived from an EMBL/GenBank/DDBJ whole genome shotgun (WGS) entry which is preliminary data.</text>
</comment>
<reference evidence="9" key="1">
    <citation type="journal article" date="2017" name="bioRxiv">
        <title>Comparative analysis of the genomes of Stylophora pistillata and Acropora digitifera provides evidence for extensive differences between species of corals.</title>
        <authorList>
            <person name="Voolstra C.R."/>
            <person name="Li Y."/>
            <person name="Liew Y.J."/>
            <person name="Baumgarten S."/>
            <person name="Zoccola D."/>
            <person name="Flot J.-F."/>
            <person name="Tambutte S."/>
            <person name="Allemand D."/>
            <person name="Aranda M."/>
        </authorList>
    </citation>
    <scope>NUCLEOTIDE SEQUENCE [LARGE SCALE GENOMIC DNA]</scope>
</reference>
<keyword evidence="2" id="KW-0963">Cytoplasm</keyword>
<dbReference type="EMBL" id="LSMT01000967">
    <property type="protein sequence ID" value="PFX13478.1"/>
    <property type="molecule type" value="Genomic_DNA"/>
</dbReference>
<protein>
    <recommendedName>
        <fullName evidence="6">Ciliary microtubule inner protein 2C</fullName>
    </recommendedName>
</protein>
<evidence type="ECO:0000256" key="1">
    <source>
        <dbReference type="ARBA" id="ARBA00004430"/>
    </source>
</evidence>
<dbReference type="InterPro" id="IPR052329">
    <property type="entry name" value="CIMIP2C"/>
</dbReference>
<evidence type="ECO:0000256" key="5">
    <source>
        <dbReference type="ARBA" id="ARBA00035661"/>
    </source>
</evidence>
<accession>A0A2B4RAS5</accession>
<evidence type="ECO:0000256" key="6">
    <source>
        <dbReference type="ARBA" id="ARBA00041160"/>
    </source>
</evidence>
<keyword evidence="3" id="KW-0206">Cytoskeleton</keyword>
<dbReference type="STRING" id="50429.A0A2B4RAS5"/>
<dbReference type="GO" id="GO:0005930">
    <property type="term" value="C:axoneme"/>
    <property type="evidence" value="ECO:0007669"/>
    <property type="project" value="UniProtKB-SubCell"/>
</dbReference>
<comment type="similarity">
    <text evidence="5">Belongs to the CIMIP2 family.</text>
</comment>
<sequence length="549" mass="63641">MSTDRIYSEMADRNTDTVSQTISDPKMIANRRYHYKSSGDTSTATEYSEAESLIAGLHKVPILNSVTFTKEQYTSVNVPSHVMNDIYRFCVLGNSILHVDTTFELVDGLWLTDTSFQHEGLINERNANKHPEFPGPSFWHFRKNRETYRRFAGELLIQKPELSGIQKIGHDLDKAIARGMTDVFQDAKNVWCTQHIKERDLLHLKSIGANEKTQKRILTDIYGCQQDILQQDGLADSDDEEDFDAKLQSLRPIWETLAPGFHSWFIKHRSEQFKSCLIHSAREDLGLDGRFYTNGLELKHKLQKKRLREDEVPKEVAEVSSTLEKWTNEFYVEEERALRGMGKYRLAPGYDQFKIDPVTWNNYAGHCHQAKFWNYGDTFGNTTAKYFQDRRIAKLNNSKATQPGTYGDGRPEFLSVYSNTPNLVLAARMKTRERRRNAKKYSLFNEHERGREVKKFDQLFTSDNLSASKLAQSHREYYKDRSGTVLRVEQFVIPRKVQPAITRSPLCEMLVEENGCAFTTNHGLSYEMSPPMACTWRDRGLRDVYFEKR</sequence>
<evidence type="ECO:0000256" key="3">
    <source>
        <dbReference type="ARBA" id="ARBA00023212"/>
    </source>
</evidence>
<keyword evidence="4" id="KW-0966">Cell projection</keyword>
<evidence type="ECO:0000259" key="7">
    <source>
        <dbReference type="Pfam" id="PF10629"/>
    </source>
</evidence>
<dbReference type="OrthoDB" id="5972707at2759"/>
<dbReference type="Pfam" id="PF10629">
    <property type="entry name" value="CMI2B-like"/>
    <property type="match status" value="1"/>
</dbReference>
<organism evidence="8 9">
    <name type="scientific">Stylophora pistillata</name>
    <name type="common">Smooth cauliflower coral</name>
    <dbReference type="NCBI Taxonomy" id="50429"/>
    <lineage>
        <taxon>Eukaryota</taxon>
        <taxon>Metazoa</taxon>
        <taxon>Cnidaria</taxon>
        <taxon>Anthozoa</taxon>
        <taxon>Hexacorallia</taxon>
        <taxon>Scleractinia</taxon>
        <taxon>Astrocoeniina</taxon>
        <taxon>Pocilloporidae</taxon>
        <taxon>Stylophora</taxon>
    </lineage>
</organism>
<evidence type="ECO:0000256" key="2">
    <source>
        <dbReference type="ARBA" id="ARBA00022490"/>
    </source>
</evidence>
<gene>
    <name evidence="8" type="ORF">AWC38_SpisGene22433</name>
</gene>